<dbReference type="InterPro" id="IPR036412">
    <property type="entry name" value="HAD-like_sf"/>
</dbReference>
<reference evidence="6" key="1">
    <citation type="submission" date="2023-09" db="EMBL/GenBank/DDBJ databases">
        <authorList>
            <person name="Li S."/>
            <person name="Li X."/>
            <person name="Zhang C."/>
            <person name="Zhao Z."/>
        </authorList>
    </citation>
    <scope>NUCLEOTIDE SEQUENCE [LARGE SCALE GENOMIC DNA]</scope>
    <source>
        <strain evidence="6">SQ345</strain>
    </source>
</reference>
<dbReference type="PANTHER" id="PTHR43434">
    <property type="entry name" value="PHOSPHOGLYCOLATE PHOSPHATASE"/>
    <property type="match status" value="1"/>
</dbReference>
<dbReference type="InterPro" id="IPR023198">
    <property type="entry name" value="PGP-like_dom2"/>
</dbReference>
<dbReference type="Gene3D" id="1.10.150.240">
    <property type="entry name" value="Putative phosphatase, domain 2"/>
    <property type="match status" value="1"/>
</dbReference>
<evidence type="ECO:0000313" key="5">
    <source>
        <dbReference type="EMBL" id="WNC70001.1"/>
    </source>
</evidence>
<protein>
    <submittedName>
        <fullName evidence="5">HAD-IA family hydrolase</fullName>
    </submittedName>
</protein>
<keyword evidence="6" id="KW-1185">Reference proteome</keyword>
<keyword evidence="4" id="KW-0119">Carbohydrate metabolism</keyword>
<evidence type="ECO:0000256" key="1">
    <source>
        <dbReference type="ARBA" id="ARBA00022723"/>
    </source>
</evidence>
<dbReference type="Gene3D" id="3.40.50.1000">
    <property type="entry name" value="HAD superfamily/HAD-like"/>
    <property type="match status" value="1"/>
</dbReference>
<evidence type="ECO:0000313" key="6">
    <source>
        <dbReference type="Proteomes" id="UP001248581"/>
    </source>
</evidence>
<dbReference type="Pfam" id="PF13419">
    <property type="entry name" value="HAD_2"/>
    <property type="match status" value="1"/>
</dbReference>
<keyword evidence="3" id="KW-0460">Magnesium</keyword>
<gene>
    <name evidence="5" type="ORF">RI845_07650</name>
</gene>
<dbReference type="InterPro" id="IPR006439">
    <property type="entry name" value="HAD-SF_hydro_IA"/>
</dbReference>
<organism evidence="5 6">
    <name type="scientific">Thalassotalea nanhaiensis</name>
    <dbReference type="NCBI Taxonomy" id="3065648"/>
    <lineage>
        <taxon>Bacteria</taxon>
        <taxon>Pseudomonadati</taxon>
        <taxon>Pseudomonadota</taxon>
        <taxon>Gammaproteobacteria</taxon>
        <taxon>Alteromonadales</taxon>
        <taxon>Colwelliaceae</taxon>
        <taxon>Thalassotalea</taxon>
    </lineage>
</organism>
<evidence type="ECO:0000256" key="3">
    <source>
        <dbReference type="ARBA" id="ARBA00022842"/>
    </source>
</evidence>
<accession>A0ABY9TMP6</accession>
<dbReference type="NCBIfam" id="TIGR01549">
    <property type="entry name" value="HAD-SF-IA-v1"/>
    <property type="match status" value="1"/>
</dbReference>
<dbReference type="InterPro" id="IPR023214">
    <property type="entry name" value="HAD_sf"/>
</dbReference>
<dbReference type="InterPro" id="IPR050155">
    <property type="entry name" value="HAD-like_hydrolase_sf"/>
</dbReference>
<keyword evidence="2 5" id="KW-0378">Hydrolase</keyword>
<dbReference type="EMBL" id="CP134146">
    <property type="protein sequence ID" value="WNC70001.1"/>
    <property type="molecule type" value="Genomic_DNA"/>
</dbReference>
<evidence type="ECO:0000256" key="4">
    <source>
        <dbReference type="ARBA" id="ARBA00023277"/>
    </source>
</evidence>
<dbReference type="GO" id="GO:0016787">
    <property type="term" value="F:hydrolase activity"/>
    <property type="evidence" value="ECO:0007669"/>
    <property type="project" value="UniProtKB-KW"/>
</dbReference>
<dbReference type="SFLD" id="SFLDS00003">
    <property type="entry name" value="Haloacid_Dehalogenase"/>
    <property type="match status" value="1"/>
</dbReference>
<proteinExistence type="predicted"/>
<name>A0ABY9TMP6_9GAMM</name>
<dbReference type="PANTHER" id="PTHR43434:SF23">
    <property type="entry name" value="PHOSPHOGLYCOLATE PHOSPHATASE"/>
    <property type="match status" value="1"/>
</dbReference>
<dbReference type="RefSeq" id="WP_348389143.1">
    <property type="nucleotide sequence ID" value="NZ_CP134146.1"/>
</dbReference>
<dbReference type="InterPro" id="IPR041492">
    <property type="entry name" value="HAD_2"/>
</dbReference>
<dbReference type="Proteomes" id="UP001248581">
    <property type="component" value="Chromosome"/>
</dbReference>
<sequence>MLNTAKGVLFDLDGTLLDTADDLGAALNHLLHTYGFPAVSSNEYRLVASDGVYPLLDLGFKEQLSKFDKEVLRQEFLDYYLENIAVHTTLFPGIKQLLNLIEHADIPWGIVTNKPAFLTDPLLLKFNEFTNSQSNISGDTIKERKPHPAPMLLASREIGVAAEHIWYLGDAKRDIEAGNAALMTTVAVKWGYIKPLDDCIKWQADHIISKPLDLVGISK</sequence>
<dbReference type="SUPFAM" id="SSF56784">
    <property type="entry name" value="HAD-like"/>
    <property type="match status" value="1"/>
</dbReference>
<evidence type="ECO:0000256" key="2">
    <source>
        <dbReference type="ARBA" id="ARBA00022801"/>
    </source>
</evidence>
<keyword evidence="1" id="KW-0479">Metal-binding</keyword>
<dbReference type="SFLD" id="SFLDG01129">
    <property type="entry name" value="C1.5:_HAD__Beta-PGM__Phosphata"/>
    <property type="match status" value="1"/>
</dbReference>